<feature type="transmembrane region" description="Helical" evidence="1">
    <location>
        <begin position="34"/>
        <end position="53"/>
    </location>
</feature>
<evidence type="ECO:0000256" key="1">
    <source>
        <dbReference type="SAM" id="Phobius"/>
    </source>
</evidence>
<feature type="transmembrane region" description="Helical" evidence="1">
    <location>
        <begin position="59"/>
        <end position="80"/>
    </location>
</feature>
<protein>
    <submittedName>
        <fullName evidence="2">Uncharacterized protein</fullName>
    </submittedName>
</protein>
<keyword evidence="1" id="KW-1133">Transmembrane helix</keyword>
<organism evidence="2">
    <name type="scientific">hydrothermal vent metagenome</name>
    <dbReference type="NCBI Taxonomy" id="652676"/>
    <lineage>
        <taxon>unclassified sequences</taxon>
        <taxon>metagenomes</taxon>
        <taxon>ecological metagenomes</taxon>
    </lineage>
</organism>
<proteinExistence type="predicted"/>
<evidence type="ECO:0000313" key="2">
    <source>
        <dbReference type="EMBL" id="VAX12030.1"/>
    </source>
</evidence>
<keyword evidence="1" id="KW-0812">Transmembrane</keyword>
<keyword evidence="1" id="KW-0472">Membrane</keyword>
<dbReference type="AlphaFoldDB" id="A0A3B1BN61"/>
<accession>A0A3B1BN61</accession>
<sequence length="94" mass="10457">MFVKDKLRILFSPLLTILESGTEPFTYKSSDRTILMIMGGLFSALATLVFWFARGQDPVYLLPVLIFGGLGLLSFMVGLIGNDRAVAKIWGSRR</sequence>
<reference evidence="2" key="1">
    <citation type="submission" date="2018-06" db="EMBL/GenBank/DDBJ databases">
        <authorList>
            <person name="Zhirakovskaya E."/>
        </authorList>
    </citation>
    <scope>NUCLEOTIDE SEQUENCE</scope>
</reference>
<name>A0A3B1BN61_9ZZZZ</name>
<gene>
    <name evidence="2" type="ORF">MNBD_GAMMA24-790</name>
</gene>
<dbReference type="EMBL" id="UOFZ01000009">
    <property type="protein sequence ID" value="VAX12030.1"/>
    <property type="molecule type" value="Genomic_DNA"/>
</dbReference>